<evidence type="ECO:0000313" key="2">
    <source>
        <dbReference type="Proteomes" id="UP000622533"/>
    </source>
</evidence>
<organism evidence="1 2">
    <name type="scientific">Desmonostoc muscorum LEGE 12446</name>
    <dbReference type="NCBI Taxonomy" id="1828758"/>
    <lineage>
        <taxon>Bacteria</taxon>
        <taxon>Bacillati</taxon>
        <taxon>Cyanobacteriota</taxon>
        <taxon>Cyanophyceae</taxon>
        <taxon>Nostocales</taxon>
        <taxon>Nostocaceae</taxon>
        <taxon>Desmonostoc</taxon>
    </lineage>
</organism>
<dbReference type="EMBL" id="JADEXS010001118">
    <property type="protein sequence ID" value="MBE9027878.1"/>
    <property type="molecule type" value="Genomic_DNA"/>
</dbReference>
<dbReference type="Proteomes" id="UP000622533">
    <property type="component" value="Unassembled WGS sequence"/>
</dbReference>
<gene>
    <name evidence="1" type="ORF">IQ276_37350</name>
</gene>
<sequence length="69" mass="7985">MSTTYLQHNKTSSWQLPFTKTSDSTVIVAAIAVKGNNWGLKCWQWLTLPSLKHRFSNSHPKDDFYELDN</sequence>
<protein>
    <submittedName>
        <fullName evidence="1">Uncharacterized protein</fullName>
    </submittedName>
</protein>
<dbReference type="RefSeq" id="WP_193925767.1">
    <property type="nucleotide sequence ID" value="NZ_JADEXS020000002.1"/>
</dbReference>
<reference evidence="1" key="1">
    <citation type="submission" date="2020-10" db="EMBL/GenBank/DDBJ databases">
        <authorList>
            <person name="Castelo-Branco R."/>
            <person name="Eusebio N."/>
            <person name="Adriana R."/>
            <person name="Vieira A."/>
            <person name="Brugerolle De Fraissinette N."/>
            <person name="Rezende De Castro R."/>
            <person name="Schneider M.P."/>
            <person name="Vasconcelos V."/>
            <person name="Leao P.N."/>
        </authorList>
    </citation>
    <scope>NUCLEOTIDE SEQUENCE</scope>
    <source>
        <strain evidence="1">LEGE 12446</strain>
    </source>
</reference>
<evidence type="ECO:0000313" key="1">
    <source>
        <dbReference type="EMBL" id="MBE9027878.1"/>
    </source>
</evidence>
<name>A0A8J7A360_DESMC</name>
<comment type="caution">
    <text evidence="1">The sequence shown here is derived from an EMBL/GenBank/DDBJ whole genome shotgun (WGS) entry which is preliminary data.</text>
</comment>
<proteinExistence type="predicted"/>
<dbReference type="AlphaFoldDB" id="A0A8J7A360"/>
<accession>A0A8J7A360</accession>
<keyword evidence="2" id="KW-1185">Reference proteome</keyword>